<reference evidence="2 3" key="1">
    <citation type="submission" date="2023-08" db="EMBL/GenBank/DDBJ databases">
        <title>A Necator americanus chromosomal reference genome.</title>
        <authorList>
            <person name="Ilik V."/>
            <person name="Petrzelkova K.J."/>
            <person name="Pardy F."/>
            <person name="Fuh T."/>
            <person name="Niatou-Singa F.S."/>
            <person name="Gouil Q."/>
            <person name="Baker L."/>
            <person name="Ritchie M.E."/>
            <person name="Jex A.R."/>
            <person name="Gazzola D."/>
            <person name="Li H."/>
            <person name="Toshio Fujiwara R."/>
            <person name="Zhan B."/>
            <person name="Aroian R.V."/>
            <person name="Pafco B."/>
            <person name="Schwarz E.M."/>
        </authorList>
    </citation>
    <scope>NUCLEOTIDE SEQUENCE [LARGE SCALE GENOMIC DNA]</scope>
    <source>
        <strain evidence="2 3">Aroian</strain>
        <tissue evidence="2">Whole animal</tissue>
    </source>
</reference>
<evidence type="ECO:0000313" key="2">
    <source>
        <dbReference type="EMBL" id="KAK6759859.1"/>
    </source>
</evidence>
<feature type="region of interest" description="Disordered" evidence="1">
    <location>
        <begin position="177"/>
        <end position="200"/>
    </location>
</feature>
<protein>
    <submittedName>
        <fullName evidence="2">Uncharacterized protein</fullName>
    </submittedName>
</protein>
<comment type="caution">
    <text evidence="2">The sequence shown here is derived from an EMBL/GenBank/DDBJ whole genome shotgun (WGS) entry which is preliminary data.</text>
</comment>
<sequence length="200" mass="22453">MDLRSDLKATECVVMSVSACIDKLLDLLELIPAVVDSCENNNIPNDDVKQIESTFMEILQLLGELSRRCRSIESVIFFLKKVAFTSSKIPNQLELTNRLPSPAKRIHDESCDDNDVEGCTERPGDSSIEGIENVKDDAPATISAEVLSFEIPQRGRRRARSATRIIKKVVRRFSLSRSRRPRSQDYGEHFDGDVTLSLGK</sequence>
<evidence type="ECO:0000256" key="1">
    <source>
        <dbReference type="SAM" id="MobiDB-lite"/>
    </source>
</evidence>
<dbReference type="Proteomes" id="UP001303046">
    <property type="component" value="Unassembled WGS sequence"/>
</dbReference>
<feature type="region of interest" description="Disordered" evidence="1">
    <location>
        <begin position="104"/>
        <end position="131"/>
    </location>
</feature>
<accession>A0ABR1EAY9</accession>
<keyword evidence="3" id="KW-1185">Reference proteome</keyword>
<organism evidence="2 3">
    <name type="scientific">Necator americanus</name>
    <name type="common">Human hookworm</name>
    <dbReference type="NCBI Taxonomy" id="51031"/>
    <lineage>
        <taxon>Eukaryota</taxon>
        <taxon>Metazoa</taxon>
        <taxon>Ecdysozoa</taxon>
        <taxon>Nematoda</taxon>
        <taxon>Chromadorea</taxon>
        <taxon>Rhabditida</taxon>
        <taxon>Rhabditina</taxon>
        <taxon>Rhabditomorpha</taxon>
        <taxon>Strongyloidea</taxon>
        <taxon>Ancylostomatidae</taxon>
        <taxon>Bunostominae</taxon>
        <taxon>Necator</taxon>
    </lineage>
</organism>
<name>A0ABR1EAY9_NECAM</name>
<gene>
    <name evidence="2" type="primary">Necator_chrX.g21593</name>
    <name evidence="2" type="ORF">RB195_021432</name>
</gene>
<feature type="compositionally biased region" description="Basic and acidic residues" evidence="1">
    <location>
        <begin position="182"/>
        <end position="192"/>
    </location>
</feature>
<proteinExistence type="predicted"/>
<evidence type="ECO:0000313" key="3">
    <source>
        <dbReference type="Proteomes" id="UP001303046"/>
    </source>
</evidence>
<dbReference type="EMBL" id="JAVFWL010000006">
    <property type="protein sequence ID" value="KAK6759859.1"/>
    <property type="molecule type" value="Genomic_DNA"/>
</dbReference>